<evidence type="ECO:0000256" key="2">
    <source>
        <dbReference type="ARBA" id="ARBA00022692"/>
    </source>
</evidence>
<comment type="subcellular location">
    <subcellularLocation>
        <location evidence="1">Membrane</location>
        <topology evidence="1">Multi-pass membrane protein</topology>
    </subcellularLocation>
</comment>
<dbReference type="SUPFAM" id="SSF48317">
    <property type="entry name" value="Acid phosphatase/Vanadium-dependent haloperoxidase"/>
    <property type="match status" value="1"/>
</dbReference>
<feature type="transmembrane region" description="Helical" evidence="5">
    <location>
        <begin position="23"/>
        <end position="43"/>
    </location>
</feature>
<dbReference type="RefSeq" id="WP_320657598.1">
    <property type="nucleotide sequence ID" value="NZ_JACHMK010000001.1"/>
</dbReference>
<evidence type="ECO:0000313" key="7">
    <source>
        <dbReference type="EMBL" id="MBB6334663.1"/>
    </source>
</evidence>
<reference evidence="7" key="1">
    <citation type="submission" date="2020-08" db="EMBL/GenBank/DDBJ databases">
        <title>Sequencing the genomes of 1000 actinobacteria strains.</title>
        <authorList>
            <person name="Klenk H.-P."/>
        </authorList>
    </citation>
    <scope>NUCLEOTIDE SEQUENCE</scope>
    <source>
        <strain evidence="7">DSM 10695</strain>
    </source>
</reference>
<dbReference type="GO" id="GO:0016020">
    <property type="term" value="C:membrane"/>
    <property type="evidence" value="ECO:0007669"/>
    <property type="project" value="UniProtKB-SubCell"/>
</dbReference>
<evidence type="ECO:0000256" key="1">
    <source>
        <dbReference type="ARBA" id="ARBA00004141"/>
    </source>
</evidence>
<evidence type="ECO:0000256" key="3">
    <source>
        <dbReference type="ARBA" id="ARBA00022989"/>
    </source>
</evidence>
<keyword evidence="2 5" id="KW-0812">Transmembrane</keyword>
<organism evidence="7 8">
    <name type="scientific">Schaalia hyovaginalis</name>
    <dbReference type="NCBI Taxonomy" id="29316"/>
    <lineage>
        <taxon>Bacteria</taxon>
        <taxon>Bacillati</taxon>
        <taxon>Actinomycetota</taxon>
        <taxon>Actinomycetes</taxon>
        <taxon>Actinomycetales</taxon>
        <taxon>Actinomycetaceae</taxon>
        <taxon>Schaalia</taxon>
    </lineage>
</organism>
<dbReference type="Gene3D" id="1.20.144.10">
    <property type="entry name" value="Phosphatidic acid phosphatase type 2/haloperoxidase"/>
    <property type="match status" value="1"/>
</dbReference>
<keyword evidence="4 5" id="KW-0472">Membrane</keyword>
<evidence type="ECO:0000259" key="6">
    <source>
        <dbReference type="Pfam" id="PF14378"/>
    </source>
</evidence>
<dbReference type="Proteomes" id="UP000617426">
    <property type="component" value="Unassembled WGS sequence"/>
</dbReference>
<dbReference type="InterPro" id="IPR052185">
    <property type="entry name" value="IPC_Synthase-Related"/>
</dbReference>
<dbReference type="AlphaFoldDB" id="A0A923E2A0"/>
<proteinExistence type="predicted"/>
<dbReference type="PANTHER" id="PTHR31310">
    <property type="match status" value="1"/>
</dbReference>
<dbReference type="InterPro" id="IPR026841">
    <property type="entry name" value="Aur1/Ipt1"/>
</dbReference>
<name>A0A923E2A0_9ACTO</name>
<feature type="transmembrane region" description="Helical" evidence="5">
    <location>
        <begin position="199"/>
        <end position="220"/>
    </location>
</feature>
<protein>
    <recommendedName>
        <fullName evidence="6">Inositolphosphotransferase Aur1/Ipt1 domain-containing protein</fullName>
    </recommendedName>
</protein>
<dbReference type="Pfam" id="PF14378">
    <property type="entry name" value="PAP2_3"/>
    <property type="match status" value="1"/>
</dbReference>
<accession>A0A923E2A0</accession>
<dbReference type="CDD" id="cd03386">
    <property type="entry name" value="PAP2_Aur1_like"/>
    <property type="match status" value="1"/>
</dbReference>
<sequence>MSTALEAVGVATQVKRRSGIIEIALVLASAAAYSVLCFLAPVLPRTAFANARQILAVEHALGIDIELDANLWLHARPLLASISSTYYSLSFFAITCTALAIVWMKRHERYGLARNSLFLMTGGAALTYWTYPLAPPRLMPELGYVDAVATQSAVGSGYTQFAEALANPYGAMPSMHTGWAVWTAVVLGAFVWTKWWQRLLLLIHPLMTIAVIIATGNHYVLDAFAGVSYCIAAAVIVGAVTALRTPPPEPYPPRRAERT</sequence>
<feature type="transmembrane region" description="Helical" evidence="5">
    <location>
        <begin position="175"/>
        <end position="192"/>
    </location>
</feature>
<evidence type="ECO:0000256" key="5">
    <source>
        <dbReference type="SAM" id="Phobius"/>
    </source>
</evidence>
<feature type="domain" description="Inositolphosphotransferase Aur1/Ipt1" evidence="6">
    <location>
        <begin position="52"/>
        <end position="235"/>
    </location>
</feature>
<dbReference type="PANTHER" id="PTHR31310:SF7">
    <property type="entry name" value="PA-PHOSPHATASE RELATED-FAMILY PROTEIN DDB_G0268928"/>
    <property type="match status" value="1"/>
</dbReference>
<feature type="transmembrane region" description="Helical" evidence="5">
    <location>
        <begin position="86"/>
        <end position="104"/>
    </location>
</feature>
<feature type="transmembrane region" description="Helical" evidence="5">
    <location>
        <begin position="226"/>
        <end position="245"/>
    </location>
</feature>
<dbReference type="EMBL" id="JACHMK010000001">
    <property type="protein sequence ID" value="MBB6334663.1"/>
    <property type="molecule type" value="Genomic_DNA"/>
</dbReference>
<evidence type="ECO:0000313" key="8">
    <source>
        <dbReference type="Proteomes" id="UP000617426"/>
    </source>
</evidence>
<comment type="caution">
    <text evidence="7">The sequence shown here is derived from an EMBL/GenBank/DDBJ whole genome shotgun (WGS) entry which is preliminary data.</text>
</comment>
<keyword evidence="3 5" id="KW-1133">Transmembrane helix</keyword>
<feature type="transmembrane region" description="Helical" evidence="5">
    <location>
        <begin position="116"/>
        <end position="134"/>
    </location>
</feature>
<dbReference type="InterPro" id="IPR036938">
    <property type="entry name" value="PAP2/HPO_sf"/>
</dbReference>
<evidence type="ECO:0000256" key="4">
    <source>
        <dbReference type="ARBA" id="ARBA00023136"/>
    </source>
</evidence>
<keyword evidence="8" id="KW-1185">Reference proteome</keyword>
<gene>
    <name evidence="7" type="ORF">HD592_001228</name>
</gene>